<evidence type="ECO:0000313" key="2">
    <source>
        <dbReference type="EMBL" id="OGD65109.1"/>
    </source>
</evidence>
<keyword evidence="1" id="KW-0472">Membrane</keyword>
<dbReference type="Proteomes" id="UP000177481">
    <property type="component" value="Unassembled WGS sequence"/>
</dbReference>
<feature type="transmembrane region" description="Helical" evidence="1">
    <location>
        <begin position="41"/>
        <end position="64"/>
    </location>
</feature>
<dbReference type="EMBL" id="MEZX01000001">
    <property type="protein sequence ID" value="OGD65109.1"/>
    <property type="molecule type" value="Genomic_DNA"/>
</dbReference>
<dbReference type="STRING" id="1797471.A3A71_03430"/>
<keyword evidence="1" id="KW-1133">Transmembrane helix</keyword>
<keyword evidence="1" id="KW-0812">Transmembrane</keyword>
<feature type="transmembrane region" description="Helical" evidence="1">
    <location>
        <begin position="12"/>
        <end position="29"/>
    </location>
</feature>
<gene>
    <name evidence="2" type="ORF">A3A71_03430</name>
</gene>
<name>A0A1F5ECG5_9BACT</name>
<accession>A0A1F5ECG5</accession>
<proteinExistence type="predicted"/>
<organism evidence="2 3">
    <name type="scientific">Candidatus Berkelbacteria bacterium RIFCSPLOWO2_01_FULL_50_28</name>
    <dbReference type="NCBI Taxonomy" id="1797471"/>
    <lineage>
        <taxon>Bacteria</taxon>
        <taxon>Candidatus Berkelbacteria</taxon>
    </lineage>
</organism>
<dbReference type="AlphaFoldDB" id="A0A1F5ECG5"/>
<sequence length="66" mass="7198">MSLTLEGGILLGYSLFLLVILVINFLYVFQIFRFRLPGDASLVVLGIHSALMMTVLVASSVIILGK</sequence>
<reference evidence="2 3" key="1">
    <citation type="journal article" date="2016" name="Nat. Commun.">
        <title>Thousands of microbial genomes shed light on interconnected biogeochemical processes in an aquifer system.</title>
        <authorList>
            <person name="Anantharaman K."/>
            <person name="Brown C.T."/>
            <person name="Hug L.A."/>
            <person name="Sharon I."/>
            <person name="Castelle C.J."/>
            <person name="Probst A.J."/>
            <person name="Thomas B.C."/>
            <person name="Singh A."/>
            <person name="Wilkins M.J."/>
            <person name="Karaoz U."/>
            <person name="Brodie E.L."/>
            <person name="Williams K.H."/>
            <person name="Hubbard S.S."/>
            <person name="Banfield J.F."/>
        </authorList>
    </citation>
    <scope>NUCLEOTIDE SEQUENCE [LARGE SCALE GENOMIC DNA]</scope>
</reference>
<evidence type="ECO:0000256" key="1">
    <source>
        <dbReference type="SAM" id="Phobius"/>
    </source>
</evidence>
<evidence type="ECO:0000313" key="3">
    <source>
        <dbReference type="Proteomes" id="UP000177481"/>
    </source>
</evidence>
<protein>
    <submittedName>
        <fullName evidence="2">Uncharacterized protein</fullName>
    </submittedName>
</protein>
<comment type="caution">
    <text evidence="2">The sequence shown here is derived from an EMBL/GenBank/DDBJ whole genome shotgun (WGS) entry which is preliminary data.</text>
</comment>